<dbReference type="PANTHER" id="PTHR30151:SF20">
    <property type="entry name" value="ABC TRANSPORTER PERMEASE PROTEIN HI_0355-RELATED"/>
    <property type="match status" value="1"/>
</dbReference>
<evidence type="ECO:0000256" key="3">
    <source>
        <dbReference type="ARBA" id="ARBA00022475"/>
    </source>
</evidence>
<evidence type="ECO:0000256" key="5">
    <source>
        <dbReference type="ARBA" id="ARBA00022989"/>
    </source>
</evidence>
<gene>
    <name evidence="9" type="ORF">GCM10009827_012760</name>
</gene>
<dbReference type="InterPro" id="IPR035906">
    <property type="entry name" value="MetI-like_sf"/>
</dbReference>
<feature type="domain" description="ABC transmembrane type-1" evidence="8">
    <location>
        <begin position="46"/>
        <end position="226"/>
    </location>
</feature>
<evidence type="ECO:0000256" key="6">
    <source>
        <dbReference type="ARBA" id="ARBA00023136"/>
    </source>
</evidence>
<dbReference type="PANTHER" id="PTHR30151">
    <property type="entry name" value="ALKANE SULFONATE ABC TRANSPORTER-RELATED, MEMBRANE SUBUNIT"/>
    <property type="match status" value="1"/>
</dbReference>
<evidence type="ECO:0000256" key="7">
    <source>
        <dbReference type="RuleBase" id="RU363032"/>
    </source>
</evidence>
<dbReference type="Pfam" id="PF00528">
    <property type="entry name" value="BPD_transp_1"/>
    <property type="match status" value="1"/>
</dbReference>
<name>A0ABN1ZPR5_9ACTN</name>
<dbReference type="EMBL" id="BAAAQD010000001">
    <property type="protein sequence ID" value="GAA1501942.1"/>
    <property type="molecule type" value="Genomic_DNA"/>
</dbReference>
<organism evidence="9 10">
    <name type="scientific">Dactylosporangium maewongense</name>
    <dbReference type="NCBI Taxonomy" id="634393"/>
    <lineage>
        <taxon>Bacteria</taxon>
        <taxon>Bacillati</taxon>
        <taxon>Actinomycetota</taxon>
        <taxon>Actinomycetes</taxon>
        <taxon>Micromonosporales</taxon>
        <taxon>Micromonosporaceae</taxon>
        <taxon>Dactylosporangium</taxon>
    </lineage>
</organism>
<comment type="subcellular location">
    <subcellularLocation>
        <location evidence="1 7">Cell membrane</location>
        <topology evidence="1 7">Multi-pass membrane protein</topology>
    </subcellularLocation>
</comment>
<comment type="caution">
    <text evidence="9">The sequence shown here is derived from an EMBL/GenBank/DDBJ whole genome shotgun (WGS) entry which is preliminary data.</text>
</comment>
<dbReference type="Gene3D" id="1.10.3720.10">
    <property type="entry name" value="MetI-like"/>
    <property type="match status" value="1"/>
</dbReference>
<accession>A0ABN1ZPR5</accession>
<dbReference type="SUPFAM" id="SSF161098">
    <property type="entry name" value="MetI-like"/>
    <property type="match status" value="1"/>
</dbReference>
<dbReference type="InterPro" id="IPR000515">
    <property type="entry name" value="MetI-like"/>
</dbReference>
<evidence type="ECO:0000313" key="9">
    <source>
        <dbReference type="EMBL" id="GAA1501942.1"/>
    </source>
</evidence>
<feature type="transmembrane region" description="Helical" evidence="7">
    <location>
        <begin position="144"/>
        <end position="167"/>
    </location>
</feature>
<evidence type="ECO:0000259" key="8">
    <source>
        <dbReference type="PROSITE" id="PS50928"/>
    </source>
</evidence>
<keyword evidence="2 7" id="KW-0813">Transport</keyword>
<keyword evidence="5 7" id="KW-1133">Transmembrane helix</keyword>
<feature type="transmembrane region" description="Helical" evidence="7">
    <location>
        <begin position="84"/>
        <end position="106"/>
    </location>
</feature>
<feature type="transmembrane region" description="Helical" evidence="7">
    <location>
        <begin position="53"/>
        <end position="72"/>
    </location>
</feature>
<dbReference type="PROSITE" id="PS50928">
    <property type="entry name" value="ABC_TM1"/>
    <property type="match status" value="1"/>
</dbReference>
<proteinExistence type="inferred from homology"/>
<keyword evidence="3" id="KW-1003">Cell membrane</keyword>
<keyword evidence="10" id="KW-1185">Reference proteome</keyword>
<evidence type="ECO:0000256" key="1">
    <source>
        <dbReference type="ARBA" id="ARBA00004651"/>
    </source>
</evidence>
<comment type="similarity">
    <text evidence="7">Belongs to the binding-protein-dependent transport system permease family.</text>
</comment>
<evidence type="ECO:0000313" key="10">
    <source>
        <dbReference type="Proteomes" id="UP001501470"/>
    </source>
</evidence>
<keyword evidence="6 7" id="KW-0472">Membrane</keyword>
<dbReference type="Proteomes" id="UP001501470">
    <property type="component" value="Unassembled WGS sequence"/>
</dbReference>
<dbReference type="CDD" id="cd06261">
    <property type="entry name" value="TM_PBP2"/>
    <property type="match status" value="1"/>
</dbReference>
<evidence type="ECO:0000256" key="2">
    <source>
        <dbReference type="ARBA" id="ARBA00022448"/>
    </source>
</evidence>
<evidence type="ECO:0000256" key="4">
    <source>
        <dbReference type="ARBA" id="ARBA00022692"/>
    </source>
</evidence>
<protein>
    <submittedName>
        <fullName evidence="9">ABC transporter permease</fullName>
    </submittedName>
</protein>
<feature type="transmembrane region" description="Helical" evidence="7">
    <location>
        <begin position="205"/>
        <end position="226"/>
    </location>
</feature>
<feature type="transmembrane region" description="Helical" evidence="7">
    <location>
        <begin position="112"/>
        <end position="132"/>
    </location>
</feature>
<sequence length="237" mass="25085">MAIAAWQLAGMYWLDSYLYSTPAAVWQRLVEWFTVGTPIGSVWKQILTSLSESAVGFGVGAIAGVSCGVLVGASRTLSDFFGPLIRAANVVPSIVLVTLLFIWFELGTSSKVATVIAMVFFATFFATFSGIRDVDARMLQEAELFGVGAVARITTVIVPLVATRIVAGLRSAAELAWIGAVMAEFIGGRQGLGLLVRYGEATFDATGVLAGMIVITVIAVAGKVLLSSIERWLRGAN</sequence>
<keyword evidence="4 7" id="KW-0812">Transmembrane</keyword>
<reference evidence="9 10" key="1">
    <citation type="journal article" date="2019" name="Int. J. Syst. Evol. Microbiol.">
        <title>The Global Catalogue of Microorganisms (GCM) 10K type strain sequencing project: providing services to taxonomists for standard genome sequencing and annotation.</title>
        <authorList>
            <consortium name="The Broad Institute Genomics Platform"/>
            <consortium name="The Broad Institute Genome Sequencing Center for Infectious Disease"/>
            <person name="Wu L."/>
            <person name="Ma J."/>
        </authorList>
    </citation>
    <scope>NUCLEOTIDE SEQUENCE [LARGE SCALE GENOMIC DNA]</scope>
    <source>
        <strain evidence="9 10">JCM 15933</strain>
    </source>
</reference>